<comment type="similarity">
    <text evidence="2 6">Belongs to the FPP/GGPP synthase family.</text>
</comment>
<dbReference type="CDD" id="cd00685">
    <property type="entry name" value="Trans_IPPS_HT"/>
    <property type="match status" value="1"/>
</dbReference>
<dbReference type="SFLD" id="SFLDS00005">
    <property type="entry name" value="Isoprenoid_Synthase_Type_I"/>
    <property type="match status" value="1"/>
</dbReference>
<keyword evidence="8" id="KW-1185">Reference proteome</keyword>
<dbReference type="Pfam" id="PF00348">
    <property type="entry name" value="polyprenyl_synt"/>
    <property type="match status" value="1"/>
</dbReference>
<gene>
    <name evidence="7" type="ORF">GCM10007424_22960</name>
</gene>
<keyword evidence="4" id="KW-0479">Metal-binding</keyword>
<evidence type="ECO:0000256" key="4">
    <source>
        <dbReference type="ARBA" id="ARBA00022723"/>
    </source>
</evidence>
<comment type="cofactor">
    <cofactor evidence="1">
        <name>Mg(2+)</name>
        <dbReference type="ChEBI" id="CHEBI:18420"/>
    </cofactor>
</comment>
<dbReference type="SUPFAM" id="SSF48576">
    <property type="entry name" value="Terpenoid synthases"/>
    <property type="match status" value="1"/>
</dbReference>
<protein>
    <submittedName>
        <fullName evidence="7">Polyprenyl synthetase</fullName>
    </submittedName>
</protein>
<evidence type="ECO:0000313" key="7">
    <source>
        <dbReference type="EMBL" id="GGB82347.1"/>
    </source>
</evidence>
<accession>A0ABQ1K2R7</accession>
<dbReference type="Gene3D" id="1.10.600.10">
    <property type="entry name" value="Farnesyl Diphosphate Synthase"/>
    <property type="match status" value="1"/>
</dbReference>
<dbReference type="PROSITE" id="PS00723">
    <property type="entry name" value="POLYPRENYL_SYNTHASE_1"/>
    <property type="match status" value="1"/>
</dbReference>
<dbReference type="PANTHER" id="PTHR12001:SF69">
    <property type="entry name" value="ALL TRANS-POLYPRENYL-DIPHOSPHATE SYNTHASE PDSS1"/>
    <property type="match status" value="1"/>
</dbReference>
<sequence>MGEMKIVEQIKQPIVREMELFEKKFHESMSSKVALLNRITYYIVNRKGKQMRPMFVFLTAKMVSDGNVNERTYRGASVIELIHTATLVHDDVVDDSNRRRGFFSINALWKNKIAVLVGDYLLSKGLLLSIDNGDFDLLKIISVAVREMSEGELLQIEKARRLDITEDVYYEIIRQKTATLIAACCSLGACSVAPESNDVEKMRKFGELIGMAFQIKDDLFDYNDGPIGKPTGIDIKEQKMTLPLIYTLNNCSKEKRKWLINSVKNHNKDKKRVKEVIAFVKESGGLSYAEKRMAAFREEALMILNEYPSSPYKDALTLMVNYVIERKI</sequence>
<proteinExistence type="inferred from homology"/>
<evidence type="ECO:0000313" key="8">
    <source>
        <dbReference type="Proteomes" id="UP000615760"/>
    </source>
</evidence>
<evidence type="ECO:0000256" key="3">
    <source>
        <dbReference type="ARBA" id="ARBA00022679"/>
    </source>
</evidence>
<evidence type="ECO:0000256" key="1">
    <source>
        <dbReference type="ARBA" id="ARBA00001946"/>
    </source>
</evidence>
<dbReference type="InterPro" id="IPR008949">
    <property type="entry name" value="Isoprenoid_synthase_dom_sf"/>
</dbReference>
<evidence type="ECO:0000256" key="2">
    <source>
        <dbReference type="ARBA" id="ARBA00006706"/>
    </source>
</evidence>
<comment type="caution">
    <text evidence="7">The sequence shown here is derived from an EMBL/GenBank/DDBJ whole genome shotgun (WGS) entry which is preliminary data.</text>
</comment>
<keyword evidence="5" id="KW-0460">Magnesium</keyword>
<organism evidence="7 8">
    <name type="scientific">Flavobacterium suaedae</name>
    <dbReference type="NCBI Taxonomy" id="1767027"/>
    <lineage>
        <taxon>Bacteria</taxon>
        <taxon>Pseudomonadati</taxon>
        <taxon>Bacteroidota</taxon>
        <taxon>Flavobacteriia</taxon>
        <taxon>Flavobacteriales</taxon>
        <taxon>Flavobacteriaceae</taxon>
        <taxon>Flavobacterium</taxon>
    </lineage>
</organism>
<evidence type="ECO:0000256" key="6">
    <source>
        <dbReference type="RuleBase" id="RU004466"/>
    </source>
</evidence>
<dbReference type="PANTHER" id="PTHR12001">
    <property type="entry name" value="GERANYLGERANYL PYROPHOSPHATE SYNTHASE"/>
    <property type="match status" value="1"/>
</dbReference>
<name>A0ABQ1K2R7_9FLAO</name>
<dbReference type="EMBL" id="BMJE01000006">
    <property type="protein sequence ID" value="GGB82347.1"/>
    <property type="molecule type" value="Genomic_DNA"/>
</dbReference>
<dbReference type="Proteomes" id="UP000615760">
    <property type="component" value="Unassembled WGS sequence"/>
</dbReference>
<reference evidence="8" key="1">
    <citation type="journal article" date="2019" name="Int. J. Syst. Evol. Microbiol.">
        <title>The Global Catalogue of Microorganisms (GCM) 10K type strain sequencing project: providing services to taxonomists for standard genome sequencing and annotation.</title>
        <authorList>
            <consortium name="The Broad Institute Genomics Platform"/>
            <consortium name="The Broad Institute Genome Sequencing Center for Infectious Disease"/>
            <person name="Wu L."/>
            <person name="Ma J."/>
        </authorList>
    </citation>
    <scope>NUCLEOTIDE SEQUENCE [LARGE SCALE GENOMIC DNA]</scope>
    <source>
        <strain evidence="8">CGMCC 1.15461</strain>
    </source>
</reference>
<dbReference type="PROSITE" id="PS00444">
    <property type="entry name" value="POLYPRENYL_SYNTHASE_2"/>
    <property type="match status" value="1"/>
</dbReference>
<keyword evidence="3 6" id="KW-0808">Transferase</keyword>
<dbReference type="InterPro" id="IPR000092">
    <property type="entry name" value="Polyprenyl_synt"/>
</dbReference>
<dbReference type="InterPro" id="IPR033749">
    <property type="entry name" value="Polyprenyl_synt_CS"/>
</dbReference>
<evidence type="ECO:0000256" key="5">
    <source>
        <dbReference type="ARBA" id="ARBA00022842"/>
    </source>
</evidence>